<reference evidence="15 16" key="1">
    <citation type="submission" date="2011-02" db="EMBL/GenBank/DDBJ databases">
        <authorList>
            <person name="Muzny D."/>
            <person name="Qin X."/>
            <person name="Buhay C."/>
            <person name="Dugan-Rocha S."/>
            <person name="Ding Y."/>
            <person name="Chen G."/>
            <person name="Hawes A."/>
            <person name="Holder M."/>
            <person name="Jhangiani S."/>
            <person name="Johnson A."/>
            <person name="Khan Z."/>
            <person name="Li Z."/>
            <person name="Liu W."/>
            <person name="Liu X."/>
            <person name="Perez L."/>
            <person name="Shen H."/>
            <person name="Wang Q."/>
            <person name="Watt J."/>
            <person name="Xi L."/>
            <person name="Xin Y."/>
            <person name="Zhou J."/>
            <person name="Deng J."/>
            <person name="Jiang H."/>
            <person name="Liu Y."/>
            <person name="Qu J."/>
            <person name="Song X.-Z."/>
            <person name="Zhang L."/>
            <person name="Villasana D."/>
            <person name="Johnson A."/>
            <person name="Liu J."/>
            <person name="Liyanage D."/>
            <person name="Lorensuhewa L."/>
            <person name="Robinson T."/>
            <person name="Song A."/>
            <person name="Song B.-B."/>
            <person name="Dinh H."/>
            <person name="Thornton R."/>
            <person name="Coyle M."/>
            <person name="Francisco L."/>
            <person name="Jackson L."/>
            <person name="Javaid M."/>
            <person name="Korchina V."/>
            <person name="Kovar C."/>
            <person name="Mata R."/>
            <person name="Mathew T."/>
            <person name="Ngo R."/>
            <person name="Nguyen L."/>
            <person name="Nguyen N."/>
            <person name="Okwuonu G."/>
            <person name="Ongeri F."/>
            <person name="Pham C."/>
            <person name="Simmons D."/>
            <person name="Wilczek-Boney K."/>
            <person name="Hale W."/>
            <person name="Jakkamsetti A."/>
            <person name="Pham P."/>
            <person name="Ruth R."/>
            <person name="San Lucas F."/>
            <person name="Warren J."/>
            <person name="Zhang J."/>
            <person name="Zhao Z."/>
            <person name="Zhou C."/>
            <person name="Zhu D."/>
            <person name="Lee S."/>
            <person name="Bess C."/>
            <person name="Blankenburg K."/>
            <person name="Forbes L."/>
            <person name="Fu Q."/>
            <person name="Gubbala S."/>
            <person name="Hirani K."/>
            <person name="Jayaseelan J.C."/>
            <person name="Lara F."/>
            <person name="Munidasa M."/>
            <person name="Palculict T."/>
            <person name="Patil S."/>
            <person name="Pu L.-L."/>
            <person name="Saada N."/>
            <person name="Tang L."/>
            <person name="Weissenberger G."/>
            <person name="Zhu Y."/>
            <person name="Hemphill L."/>
            <person name="Shang Y."/>
            <person name="Youmans B."/>
            <person name="Ayvaz T."/>
            <person name="Ross M."/>
            <person name="Santibanez J."/>
            <person name="Aqrawi P."/>
            <person name="Gross S."/>
            <person name="Joshi V."/>
            <person name="Fowler G."/>
            <person name="Nazareth L."/>
            <person name="Reid J."/>
            <person name="Worley K."/>
            <person name="Petrosino J."/>
            <person name="Highlander S."/>
            <person name="Gibbs R."/>
        </authorList>
    </citation>
    <scope>NUCLEOTIDE SEQUENCE [LARGE SCALE GENOMIC DNA]</scope>
    <source>
        <strain evidence="15 16">DSM 15829</strain>
    </source>
</reference>
<keyword evidence="11" id="KW-0482">Metalloprotease</keyword>
<dbReference type="eggNOG" id="COG1994">
    <property type="taxonomic scope" value="Bacteria"/>
</dbReference>
<dbReference type="GO" id="GO:0006508">
    <property type="term" value="P:proteolysis"/>
    <property type="evidence" value="ECO:0007669"/>
    <property type="project" value="UniProtKB-KW"/>
</dbReference>
<organism evidence="15 16">
    <name type="scientific">Fannyhessea vaginae DSM 15829</name>
    <dbReference type="NCBI Taxonomy" id="525256"/>
    <lineage>
        <taxon>Bacteria</taxon>
        <taxon>Bacillati</taxon>
        <taxon>Actinomycetota</taxon>
        <taxon>Coriobacteriia</taxon>
        <taxon>Coriobacteriales</taxon>
        <taxon>Atopobiaceae</taxon>
        <taxon>Fannyhessea</taxon>
    </lineage>
</organism>
<dbReference type="EMBL" id="ACGK02000002">
    <property type="protein sequence ID" value="EGF22989.1"/>
    <property type="molecule type" value="Genomic_DNA"/>
</dbReference>
<feature type="domain" description="Peptidase M50" evidence="14">
    <location>
        <begin position="16"/>
        <end position="198"/>
    </location>
</feature>
<comment type="similarity">
    <text evidence="3">Belongs to the peptidase M50B family.</text>
</comment>
<dbReference type="Pfam" id="PF02163">
    <property type="entry name" value="Peptidase_M50"/>
    <property type="match status" value="1"/>
</dbReference>
<keyword evidence="7" id="KW-0479">Metal-binding</keyword>
<accession>F1T684</accession>
<dbReference type="InterPro" id="IPR052348">
    <property type="entry name" value="Metallopeptidase_M50B"/>
</dbReference>
<dbReference type="GO" id="GO:0005886">
    <property type="term" value="C:plasma membrane"/>
    <property type="evidence" value="ECO:0007669"/>
    <property type="project" value="UniProtKB-SubCell"/>
</dbReference>
<comment type="cofactor">
    <cofactor evidence="1">
        <name>Zn(2+)</name>
        <dbReference type="ChEBI" id="CHEBI:29105"/>
    </cofactor>
</comment>
<evidence type="ECO:0000256" key="5">
    <source>
        <dbReference type="ARBA" id="ARBA00022670"/>
    </source>
</evidence>
<proteinExistence type="inferred from homology"/>
<keyword evidence="16" id="KW-1185">Reference proteome</keyword>
<comment type="subcellular location">
    <subcellularLocation>
        <location evidence="2">Cell membrane</location>
        <topology evidence="2">Multi-pass membrane protein</topology>
    </subcellularLocation>
</comment>
<dbReference type="InterPro" id="IPR044537">
    <property type="entry name" value="Rip2-like"/>
</dbReference>
<keyword evidence="10 13" id="KW-1133">Transmembrane helix</keyword>
<evidence type="ECO:0000256" key="10">
    <source>
        <dbReference type="ARBA" id="ARBA00022989"/>
    </source>
</evidence>
<evidence type="ECO:0000256" key="1">
    <source>
        <dbReference type="ARBA" id="ARBA00001947"/>
    </source>
</evidence>
<dbReference type="PANTHER" id="PTHR35864:SF1">
    <property type="entry name" value="ZINC METALLOPROTEASE YWHC-RELATED"/>
    <property type="match status" value="1"/>
</dbReference>
<dbReference type="GeneID" id="93210537"/>
<feature type="transmembrane region" description="Helical" evidence="13">
    <location>
        <begin position="141"/>
        <end position="162"/>
    </location>
</feature>
<feature type="transmembrane region" description="Helical" evidence="13">
    <location>
        <begin position="59"/>
        <end position="79"/>
    </location>
</feature>
<dbReference type="CDD" id="cd06158">
    <property type="entry name" value="S2P-M50_like_1"/>
    <property type="match status" value="1"/>
</dbReference>
<keyword evidence="6 13" id="KW-0812">Transmembrane</keyword>
<keyword evidence="8 15" id="KW-0378">Hydrolase</keyword>
<comment type="caution">
    <text evidence="15">The sequence shown here is derived from an EMBL/GenBank/DDBJ whole genome shotgun (WGS) entry which is preliminary data.</text>
</comment>
<evidence type="ECO:0000313" key="15">
    <source>
        <dbReference type="EMBL" id="EGF22989.1"/>
    </source>
</evidence>
<evidence type="ECO:0000256" key="3">
    <source>
        <dbReference type="ARBA" id="ARBA00007931"/>
    </source>
</evidence>
<dbReference type="PROSITE" id="PS51257">
    <property type="entry name" value="PROKAR_LIPOPROTEIN"/>
    <property type="match status" value="1"/>
</dbReference>
<keyword evidence="5" id="KW-0645">Protease</keyword>
<evidence type="ECO:0000256" key="11">
    <source>
        <dbReference type="ARBA" id="ARBA00023049"/>
    </source>
</evidence>
<keyword evidence="4" id="KW-1003">Cell membrane</keyword>
<dbReference type="GO" id="GO:0046872">
    <property type="term" value="F:metal ion binding"/>
    <property type="evidence" value="ECO:0007669"/>
    <property type="project" value="UniProtKB-KW"/>
</dbReference>
<keyword evidence="12 13" id="KW-0472">Membrane</keyword>
<feature type="transmembrane region" description="Helical" evidence="13">
    <location>
        <begin position="99"/>
        <end position="121"/>
    </location>
</feature>
<evidence type="ECO:0000256" key="7">
    <source>
        <dbReference type="ARBA" id="ARBA00022723"/>
    </source>
</evidence>
<evidence type="ECO:0000256" key="12">
    <source>
        <dbReference type="ARBA" id="ARBA00023136"/>
    </source>
</evidence>
<evidence type="ECO:0000259" key="14">
    <source>
        <dbReference type="Pfam" id="PF02163"/>
    </source>
</evidence>
<evidence type="ECO:0000256" key="6">
    <source>
        <dbReference type="ARBA" id="ARBA00022692"/>
    </source>
</evidence>
<feature type="transmembrane region" description="Helical" evidence="13">
    <location>
        <begin position="12"/>
        <end position="38"/>
    </location>
</feature>
<dbReference type="RefSeq" id="WP_006303181.1">
    <property type="nucleotide sequence ID" value="NZ_ACGK02000002.1"/>
</dbReference>
<evidence type="ECO:0000256" key="2">
    <source>
        <dbReference type="ARBA" id="ARBA00004651"/>
    </source>
</evidence>
<evidence type="ECO:0000313" key="16">
    <source>
        <dbReference type="Proteomes" id="UP000005947"/>
    </source>
</evidence>
<evidence type="ECO:0000256" key="8">
    <source>
        <dbReference type="ARBA" id="ARBA00022801"/>
    </source>
</evidence>
<dbReference type="Proteomes" id="UP000005947">
    <property type="component" value="Unassembled WGS sequence"/>
</dbReference>
<dbReference type="InterPro" id="IPR008915">
    <property type="entry name" value="Peptidase_M50"/>
</dbReference>
<sequence>MLKDPISSATSVAITVAILVVSCMLHEIAHGFVAYLLGDDTAKRAHRLTLNPLAHIDPFGSVILPCLMSLAHGPIFGFAKPVPYNPRRLKGGRLSEVLVALAGPLSNVLQACVALGIVRVLFATNGFKSMPFQQDITTTIFVYKILMQYMVVNISLAAFNLIPLPPLDGSSLLGLFLSGKLRQTYEYIQHYSLPILMMVLYVLPSILHFDIISWYVTTVIHFAMEFMLQGL</sequence>
<name>F1T684_9ACTN</name>
<evidence type="ECO:0000256" key="9">
    <source>
        <dbReference type="ARBA" id="ARBA00022833"/>
    </source>
</evidence>
<keyword evidence="9" id="KW-0862">Zinc</keyword>
<dbReference type="GO" id="GO:0008237">
    <property type="term" value="F:metallopeptidase activity"/>
    <property type="evidence" value="ECO:0007669"/>
    <property type="project" value="UniProtKB-KW"/>
</dbReference>
<protein>
    <submittedName>
        <fullName evidence="15">Peptidase, M50 family</fullName>
        <ecNumber evidence="15">3.4.24.-</ecNumber>
    </submittedName>
</protein>
<dbReference type="PANTHER" id="PTHR35864">
    <property type="entry name" value="ZINC METALLOPROTEASE MJ0611-RELATED"/>
    <property type="match status" value="1"/>
</dbReference>
<feature type="transmembrane region" description="Helical" evidence="13">
    <location>
        <begin position="195"/>
        <end position="217"/>
    </location>
</feature>
<dbReference type="AlphaFoldDB" id="F1T684"/>
<dbReference type="EC" id="3.4.24.-" evidence="15"/>
<gene>
    <name evidence="15" type="ORF">HMPREF0091_10984</name>
</gene>
<dbReference type="OrthoDB" id="9800627at2"/>
<evidence type="ECO:0000256" key="13">
    <source>
        <dbReference type="SAM" id="Phobius"/>
    </source>
</evidence>
<evidence type="ECO:0000256" key="4">
    <source>
        <dbReference type="ARBA" id="ARBA00022475"/>
    </source>
</evidence>